<comment type="similarity">
    <text evidence="1">Belongs to the glycerate kinase type-2 family.</text>
</comment>
<dbReference type="PANTHER" id="PTHR12227">
    <property type="entry name" value="GLYCERATE KINASE"/>
    <property type="match status" value="1"/>
</dbReference>
<dbReference type="Gene3D" id="3.40.50.10180">
    <property type="entry name" value="Glycerate kinase, MOFRL-like N-terminal domain"/>
    <property type="match status" value="1"/>
</dbReference>
<dbReference type="Pfam" id="PF13660">
    <property type="entry name" value="DUF4147"/>
    <property type="match status" value="1"/>
</dbReference>
<accession>A0A9W7GEG7</accession>
<reference evidence="5" key="1">
    <citation type="journal article" date="2023" name="Commun. Biol.">
        <title>Genome analysis of Parmales, the sister group of diatoms, reveals the evolutionary specialization of diatoms from phago-mixotrophs to photoautotrophs.</title>
        <authorList>
            <person name="Ban H."/>
            <person name="Sato S."/>
            <person name="Yoshikawa S."/>
            <person name="Yamada K."/>
            <person name="Nakamura Y."/>
            <person name="Ichinomiya M."/>
            <person name="Sato N."/>
            <person name="Blanc-Mathieu R."/>
            <person name="Endo H."/>
            <person name="Kuwata A."/>
            <person name="Ogata H."/>
        </authorList>
    </citation>
    <scope>NUCLEOTIDE SEQUENCE [LARGE SCALE GENOMIC DNA]</scope>
</reference>
<dbReference type="GO" id="GO:0008887">
    <property type="term" value="F:glycerate kinase activity"/>
    <property type="evidence" value="ECO:0007669"/>
    <property type="project" value="InterPro"/>
</dbReference>
<feature type="domain" description="MOFRL-associated" evidence="3">
    <location>
        <begin position="26"/>
        <end position="272"/>
    </location>
</feature>
<dbReference type="GO" id="GO:0005737">
    <property type="term" value="C:cytoplasm"/>
    <property type="evidence" value="ECO:0007669"/>
    <property type="project" value="TreeGrafter"/>
</dbReference>
<dbReference type="InterPro" id="IPR039760">
    <property type="entry name" value="MOFRL_protein"/>
</dbReference>
<evidence type="ECO:0008006" key="6">
    <source>
        <dbReference type="Google" id="ProtNLM"/>
    </source>
</evidence>
<dbReference type="InterPro" id="IPR037035">
    <property type="entry name" value="GK-like_C_sf"/>
</dbReference>
<dbReference type="InterPro" id="IPR025286">
    <property type="entry name" value="MOFRL_assoc_dom"/>
</dbReference>
<dbReference type="SUPFAM" id="SSF82544">
    <property type="entry name" value="GckA/TtuD-like"/>
    <property type="match status" value="1"/>
</dbReference>
<dbReference type="InterPro" id="IPR038614">
    <property type="entry name" value="GK_N_sf"/>
</dbReference>
<sequence length="492" mass="52174">MKHFSASSPLRATTSSSPHLNGLIELSDLVQSALTPILPQNCVEQAIQPSHKTIDFPTSSVNLDSYSHIAVFAVGKASSSMCVAALKKLSSNLSTSTTPVSSFVLSKPSHVTDAENRYLKDCGTQISYGSHPVPDDDSTSASLELMEYCQSRPKRTLFLALVSGGTSALLTAPSPPLTTSHLSSVSSLLLKAGCDIVEMNKLRRCLDSAKGGGVLDWCLSSPSEGNSLHTLVISDVISDDCSFIGSGPTFLTSYNCVEALSTLDSALSATTIPEEGEDKKLLEEVREFLIDRGDKEMGGREREGYNEPSVISSNKMMIRSLEEKVREMGGRVKVLFDGDMEGEARKVGVALIDEVEKAGGEGGTFFLAGGETTVTFSGNTSGKGGRNQEMALAIAIELAQRGIGECCSTVCFGTDGNDGPTDAAGAVVDGDTVRRIWEAAEVDRGEAGDAIELAKAFLDRHDAYNYFKGSPYLIQCGATGTNVADVVVIRTY</sequence>
<evidence type="ECO:0000259" key="2">
    <source>
        <dbReference type="Pfam" id="PF05161"/>
    </source>
</evidence>
<organism evidence="4 5">
    <name type="scientific">Triparma columacea</name>
    <dbReference type="NCBI Taxonomy" id="722753"/>
    <lineage>
        <taxon>Eukaryota</taxon>
        <taxon>Sar</taxon>
        <taxon>Stramenopiles</taxon>
        <taxon>Ochrophyta</taxon>
        <taxon>Bolidophyceae</taxon>
        <taxon>Parmales</taxon>
        <taxon>Triparmaceae</taxon>
        <taxon>Triparma</taxon>
    </lineage>
</organism>
<dbReference type="EMBL" id="BRYA01000158">
    <property type="protein sequence ID" value="GMI41834.1"/>
    <property type="molecule type" value="Genomic_DNA"/>
</dbReference>
<dbReference type="AlphaFoldDB" id="A0A9W7GEG7"/>
<dbReference type="Proteomes" id="UP001165065">
    <property type="component" value="Unassembled WGS sequence"/>
</dbReference>
<evidence type="ECO:0000259" key="3">
    <source>
        <dbReference type="Pfam" id="PF13660"/>
    </source>
</evidence>
<comment type="caution">
    <text evidence="4">The sequence shown here is derived from an EMBL/GenBank/DDBJ whole genome shotgun (WGS) entry which is preliminary data.</text>
</comment>
<dbReference type="OrthoDB" id="44918at2759"/>
<dbReference type="Gene3D" id="3.40.1480.10">
    <property type="entry name" value="MOFRL domain"/>
    <property type="match status" value="1"/>
</dbReference>
<dbReference type="InterPro" id="IPR007835">
    <property type="entry name" value="MOFRL"/>
</dbReference>
<name>A0A9W7GEG7_9STRA</name>
<protein>
    <recommendedName>
        <fullName evidence="6">Glycerate kinase</fullName>
    </recommendedName>
</protein>
<gene>
    <name evidence="4" type="ORF">TrCOL_g3717</name>
</gene>
<dbReference type="PANTHER" id="PTHR12227:SF0">
    <property type="entry name" value="GLYCERATE KINASE"/>
    <property type="match status" value="1"/>
</dbReference>
<keyword evidence="5" id="KW-1185">Reference proteome</keyword>
<dbReference type="Pfam" id="PF05161">
    <property type="entry name" value="MOFRL"/>
    <property type="match status" value="1"/>
</dbReference>
<proteinExistence type="inferred from homology"/>
<feature type="domain" description="MOFRL" evidence="2">
    <location>
        <begin position="365"/>
        <end position="485"/>
    </location>
</feature>
<evidence type="ECO:0000313" key="5">
    <source>
        <dbReference type="Proteomes" id="UP001165065"/>
    </source>
</evidence>
<evidence type="ECO:0000313" key="4">
    <source>
        <dbReference type="EMBL" id="GMI41834.1"/>
    </source>
</evidence>
<evidence type="ECO:0000256" key="1">
    <source>
        <dbReference type="ARBA" id="ARBA00005393"/>
    </source>
</evidence>